<dbReference type="InterPro" id="IPR008144">
    <property type="entry name" value="Guanylate_kin-like_dom"/>
</dbReference>
<dbReference type="EC" id="2.7.4.8" evidence="2"/>
<evidence type="ECO:0000256" key="6">
    <source>
        <dbReference type="ARBA" id="ARBA00022840"/>
    </source>
</evidence>
<evidence type="ECO:0000256" key="1">
    <source>
        <dbReference type="ARBA" id="ARBA00005790"/>
    </source>
</evidence>
<evidence type="ECO:0000256" key="4">
    <source>
        <dbReference type="ARBA" id="ARBA00022741"/>
    </source>
</evidence>
<sequence length="203" mass="23274">MVNLESNNTTPILVIVGPSGSGKTTLNNRLIVEHPDIFENSVSCTSRAARKGEKDGVNYYFVSNEEFDLMAINNEFVEHAEYVGNKYGTMKSELNRILGSNKVPVLEIEMQGCKQVHKAGYYMKSLFIDPDDLEVLRQRLLLRGRDSQETINKRIDRARQEILEAKNFPFDFILKNEDFNVAYSAMVEKLREWYPALNKKLSS</sequence>
<dbReference type="PANTHER" id="PTHR23117:SF13">
    <property type="entry name" value="GUANYLATE KINASE"/>
    <property type="match status" value="1"/>
</dbReference>
<protein>
    <recommendedName>
        <fullName evidence="2">guanylate kinase</fullName>
        <ecNumber evidence="2">2.7.4.8</ecNumber>
    </recommendedName>
</protein>
<gene>
    <name evidence="8" type="ORF">MACJ_001444</name>
</gene>
<evidence type="ECO:0000313" key="9">
    <source>
        <dbReference type="Proteomes" id="UP000244803"/>
    </source>
</evidence>
<keyword evidence="4" id="KW-0547">Nucleotide-binding</keyword>
<dbReference type="Gene3D" id="3.40.50.300">
    <property type="entry name" value="P-loop containing nucleotide triphosphate hydrolases"/>
    <property type="match status" value="1"/>
</dbReference>
<dbReference type="GO" id="GO:0004385">
    <property type="term" value="F:GMP kinase activity"/>
    <property type="evidence" value="ECO:0007669"/>
    <property type="project" value="UniProtKB-EC"/>
</dbReference>
<evidence type="ECO:0000256" key="3">
    <source>
        <dbReference type="ARBA" id="ARBA00022679"/>
    </source>
</evidence>
<name>A0A976M8J4_THEOR</name>
<dbReference type="PANTHER" id="PTHR23117">
    <property type="entry name" value="GUANYLATE KINASE-RELATED"/>
    <property type="match status" value="1"/>
</dbReference>
<proteinExistence type="inferred from homology"/>
<dbReference type="SUPFAM" id="SSF52540">
    <property type="entry name" value="P-loop containing nucleoside triphosphate hydrolases"/>
    <property type="match status" value="1"/>
</dbReference>
<dbReference type="GO" id="GO:0005524">
    <property type="term" value="F:ATP binding"/>
    <property type="evidence" value="ECO:0007669"/>
    <property type="project" value="UniProtKB-KW"/>
</dbReference>
<comment type="similarity">
    <text evidence="1">Belongs to the guanylate kinase family.</text>
</comment>
<reference evidence="8" key="1">
    <citation type="submission" date="2022-07" db="EMBL/GenBank/DDBJ databases">
        <title>Evaluation of T. orientalis genome assembly methods using nanopore sequencing and analysis of variation between genomes.</title>
        <authorList>
            <person name="Yam J."/>
            <person name="Micallef M.L."/>
            <person name="Liu M."/>
            <person name="Djordjevic S.P."/>
            <person name="Bogema D.R."/>
            <person name="Jenkins C."/>
        </authorList>
    </citation>
    <scope>NUCLEOTIDE SEQUENCE</scope>
    <source>
        <strain evidence="8">Fish Creek</strain>
    </source>
</reference>
<evidence type="ECO:0000259" key="7">
    <source>
        <dbReference type="PROSITE" id="PS50052"/>
    </source>
</evidence>
<dbReference type="PROSITE" id="PS50052">
    <property type="entry name" value="GUANYLATE_KINASE_2"/>
    <property type="match status" value="1"/>
</dbReference>
<dbReference type="NCBIfam" id="TIGR03263">
    <property type="entry name" value="guanyl_kin"/>
    <property type="match status" value="1"/>
</dbReference>
<dbReference type="InterPro" id="IPR020590">
    <property type="entry name" value="Guanylate_kinase_CS"/>
</dbReference>
<dbReference type="InterPro" id="IPR027417">
    <property type="entry name" value="P-loop_NTPase"/>
</dbReference>
<dbReference type="GO" id="GO:0005829">
    <property type="term" value="C:cytosol"/>
    <property type="evidence" value="ECO:0007669"/>
    <property type="project" value="TreeGrafter"/>
</dbReference>
<dbReference type="InterPro" id="IPR008145">
    <property type="entry name" value="GK/Ca_channel_bsu"/>
</dbReference>
<evidence type="ECO:0000313" key="8">
    <source>
        <dbReference type="EMBL" id="UKJ90510.1"/>
    </source>
</evidence>
<dbReference type="OrthoDB" id="6334211at2759"/>
<dbReference type="Pfam" id="PF00625">
    <property type="entry name" value="Guanylate_kin"/>
    <property type="match status" value="1"/>
</dbReference>
<keyword evidence="5 8" id="KW-0418">Kinase</keyword>
<evidence type="ECO:0000256" key="5">
    <source>
        <dbReference type="ARBA" id="ARBA00022777"/>
    </source>
</evidence>
<dbReference type="CDD" id="cd00071">
    <property type="entry name" value="GMPK"/>
    <property type="match status" value="1"/>
</dbReference>
<dbReference type="AlphaFoldDB" id="A0A976M8J4"/>
<accession>A0A976M8J4</accession>
<dbReference type="SMART" id="SM00072">
    <property type="entry name" value="GuKc"/>
    <property type="match status" value="1"/>
</dbReference>
<dbReference type="Proteomes" id="UP000244803">
    <property type="component" value="Chromosome 2"/>
</dbReference>
<feature type="domain" description="Guanylate kinase-like" evidence="7">
    <location>
        <begin position="10"/>
        <end position="191"/>
    </location>
</feature>
<keyword evidence="6" id="KW-0067">ATP-binding</keyword>
<evidence type="ECO:0000256" key="2">
    <source>
        <dbReference type="ARBA" id="ARBA00012961"/>
    </source>
</evidence>
<organism evidence="8 9">
    <name type="scientific">Theileria orientalis</name>
    <dbReference type="NCBI Taxonomy" id="68886"/>
    <lineage>
        <taxon>Eukaryota</taxon>
        <taxon>Sar</taxon>
        <taxon>Alveolata</taxon>
        <taxon>Apicomplexa</taxon>
        <taxon>Aconoidasida</taxon>
        <taxon>Piroplasmida</taxon>
        <taxon>Theileriidae</taxon>
        <taxon>Theileria</taxon>
    </lineage>
</organism>
<keyword evidence="3 8" id="KW-0808">Transferase</keyword>
<dbReference type="InterPro" id="IPR017665">
    <property type="entry name" value="Guanylate_kinase"/>
</dbReference>
<dbReference type="EMBL" id="CP056068">
    <property type="protein sequence ID" value="UKJ90510.1"/>
    <property type="molecule type" value="Genomic_DNA"/>
</dbReference>
<dbReference type="PROSITE" id="PS00856">
    <property type="entry name" value="GUANYLATE_KINASE_1"/>
    <property type="match status" value="1"/>
</dbReference>